<name>A0A937XHU4_UNCW3</name>
<evidence type="ECO:0000256" key="4">
    <source>
        <dbReference type="ARBA" id="ARBA00035206"/>
    </source>
</evidence>
<keyword evidence="2 5" id="KW-0689">Ribosomal protein</keyword>
<dbReference type="GO" id="GO:1990904">
    <property type="term" value="C:ribonucleoprotein complex"/>
    <property type="evidence" value="ECO:0007669"/>
    <property type="project" value="UniProtKB-KW"/>
</dbReference>
<protein>
    <recommendedName>
        <fullName evidence="4 5">Large ribosomal subunit protein uL24</fullName>
    </recommendedName>
</protein>
<comment type="caution">
    <text evidence="8">The sequence shown here is derived from an EMBL/GenBank/DDBJ whole genome shotgun (WGS) entry which is preliminary data.</text>
</comment>
<evidence type="ECO:0000256" key="6">
    <source>
        <dbReference type="RuleBase" id="RU003477"/>
    </source>
</evidence>
<dbReference type="InterPro" id="IPR041988">
    <property type="entry name" value="Ribosomal_uL24_KOW"/>
</dbReference>
<dbReference type="Pfam" id="PF17136">
    <property type="entry name" value="ribosomal_L24"/>
    <property type="match status" value="1"/>
</dbReference>
<dbReference type="GO" id="GO:0006412">
    <property type="term" value="P:translation"/>
    <property type="evidence" value="ECO:0007669"/>
    <property type="project" value="UniProtKB-UniRule"/>
</dbReference>
<accession>A0A937XHU4</accession>
<dbReference type="InterPro" id="IPR014722">
    <property type="entry name" value="Rib_uL2_dom2"/>
</dbReference>
<comment type="subunit">
    <text evidence="5">Part of the 50S ribosomal subunit.</text>
</comment>
<dbReference type="Pfam" id="PF00467">
    <property type="entry name" value="KOW"/>
    <property type="match status" value="1"/>
</dbReference>
<sequence>MHLRKGDLVEVLAGEERGRRGKVLRLKMDKDSCRYRIFVEGLNLSKKHQRARGAGKPGGIVDLPNALDASNVALLCPKCGKRTKVRREPHEGRRVRICRKCEEIIDV</sequence>
<dbReference type="InterPro" id="IPR057264">
    <property type="entry name" value="Ribosomal_uL24_C"/>
</dbReference>
<organism evidence="8 9">
    <name type="scientific">candidate division WOR-3 bacterium</name>
    <dbReference type="NCBI Taxonomy" id="2052148"/>
    <lineage>
        <taxon>Bacteria</taxon>
        <taxon>Bacteria division WOR-3</taxon>
    </lineage>
</organism>
<comment type="similarity">
    <text evidence="1 5 6">Belongs to the universal ribosomal protein uL24 family.</text>
</comment>
<comment type="function">
    <text evidence="5">One of the proteins that surrounds the polypeptide exit tunnel on the outside of the subunit.</text>
</comment>
<reference evidence="8" key="1">
    <citation type="submission" date="2019-03" db="EMBL/GenBank/DDBJ databases">
        <title>Lake Tanganyika Metagenome-Assembled Genomes (MAGs).</title>
        <authorList>
            <person name="Tran P."/>
        </authorList>
    </citation>
    <scope>NUCLEOTIDE SEQUENCE</scope>
    <source>
        <strain evidence="8">K_DeepCast_150m_m2_040</strain>
    </source>
</reference>
<comment type="function">
    <text evidence="5">One of two assembly initiator proteins, it binds directly to the 5'-end of the 23S rRNA, where it nucleates assembly of the 50S subunit.</text>
</comment>
<dbReference type="InterPro" id="IPR005825">
    <property type="entry name" value="Ribosomal_uL24_CS"/>
</dbReference>
<dbReference type="HAMAP" id="MF_01326_B">
    <property type="entry name" value="Ribosomal_uL24_B"/>
    <property type="match status" value="1"/>
</dbReference>
<dbReference type="InterPro" id="IPR005824">
    <property type="entry name" value="KOW"/>
</dbReference>
<dbReference type="GO" id="GO:0003735">
    <property type="term" value="F:structural constituent of ribosome"/>
    <property type="evidence" value="ECO:0007669"/>
    <property type="project" value="InterPro"/>
</dbReference>
<evidence type="ECO:0000259" key="7">
    <source>
        <dbReference type="SMART" id="SM00739"/>
    </source>
</evidence>
<keyword evidence="5" id="KW-0694">RNA-binding</keyword>
<evidence type="ECO:0000256" key="1">
    <source>
        <dbReference type="ARBA" id="ARBA00010618"/>
    </source>
</evidence>
<dbReference type="InterPro" id="IPR003256">
    <property type="entry name" value="Ribosomal_uL24"/>
</dbReference>
<dbReference type="Proteomes" id="UP000779900">
    <property type="component" value="Unassembled WGS sequence"/>
</dbReference>
<dbReference type="PANTHER" id="PTHR12903">
    <property type="entry name" value="MITOCHONDRIAL RIBOSOMAL PROTEIN L24"/>
    <property type="match status" value="1"/>
</dbReference>
<dbReference type="GO" id="GO:0005840">
    <property type="term" value="C:ribosome"/>
    <property type="evidence" value="ECO:0007669"/>
    <property type="project" value="UniProtKB-KW"/>
</dbReference>
<dbReference type="GO" id="GO:0019843">
    <property type="term" value="F:rRNA binding"/>
    <property type="evidence" value="ECO:0007669"/>
    <property type="project" value="UniProtKB-UniRule"/>
</dbReference>
<feature type="domain" description="KOW" evidence="7">
    <location>
        <begin position="2"/>
        <end position="29"/>
    </location>
</feature>
<keyword evidence="5" id="KW-0699">rRNA-binding</keyword>
<dbReference type="Gene3D" id="2.30.30.30">
    <property type="match status" value="1"/>
</dbReference>
<gene>
    <name evidence="5 8" type="primary">rplX</name>
    <name evidence="8" type="ORF">FJY68_07405</name>
</gene>
<evidence type="ECO:0000256" key="5">
    <source>
        <dbReference type="HAMAP-Rule" id="MF_01326"/>
    </source>
</evidence>
<dbReference type="PROSITE" id="PS01108">
    <property type="entry name" value="RIBOSOMAL_L24"/>
    <property type="match status" value="1"/>
</dbReference>
<dbReference type="EMBL" id="VGIR01000039">
    <property type="protein sequence ID" value="MBM3331659.1"/>
    <property type="molecule type" value="Genomic_DNA"/>
</dbReference>
<evidence type="ECO:0000256" key="2">
    <source>
        <dbReference type="ARBA" id="ARBA00022980"/>
    </source>
</evidence>
<evidence type="ECO:0000313" key="9">
    <source>
        <dbReference type="Proteomes" id="UP000779900"/>
    </source>
</evidence>
<dbReference type="SMART" id="SM00739">
    <property type="entry name" value="KOW"/>
    <property type="match status" value="1"/>
</dbReference>
<evidence type="ECO:0000313" key="8">
    <source>
        <dbReference type="EMBL" id="MBM3331659.1"/>
    </source>
</evidence>
<dbReference type="NCBIfam" id="TIGR01079">
    <property type="entry name" value="rplX_bact"/>
    <property type="match status" value="1"/>
</dbReference>
<keyword evidence="3 5" id="KW-0687">Ribonucleoprotein</keyword>
<dbReference type="AlphaFoldDB" id="A0A937XHU4"/>
<evidence type="ECO:0000256" key="3">
    <source>
        <dbReference type="ARBA" id="ARBA00023274"/>
    </source>
</evidence>
<proteinExistence type="inferred from homology"/>
<dbReference type="CDD" id="cd06089">
    <property type="entry name" value="KOW_RPL26"/>
    <property type="match status" value="1"/>
</dbReference>
<dbReference type="SUPFAM" id="SSF50104">
    <property type="entry name" value="Translation proteins SH3-like domain"/>
    <property type="match status" value="1"/>
</dbReference>
<dbReference type="InterPro" id="IPR008991">
    <property type="entry name" value="Translation_prot_SH3-like_sf"/>
</dbReference>